<dbReference type="AlphaFoldDB" id="L7KLC3"/>
<protein>
    <submittedName>
        <fullName evidence="2">Uncharacterized protein</fullName>
    </submittedName>
</protein>
<comment type="caution">
    <text evidence="2">The sequence shown here is derived from an EMBL/GenBank/DDBJ whole genome shotgun (WGS) entry which is preliminary data.</text>
</comment>
<dbReference type="RefSeq" id="WP_005175340.1">
    <property type="nucleotide sequence ID" value="NZ_BANR01000011.1"/>
</dbReference>
<accession>L7KLC3</accession>
<organism evidence="2 3">
    <name type="scientific">Gordonia aichiensis NBRC 108223</name>
    <dbReference type="NCBI Taxonomy" id="1220583"/>
    <lineage>
        <taxon>Bacteria</taxon>
        <taxon>Bacillati</taxon>
        <taxon>Actinomycetota</taxon>
        <taxon>Actinomycetes</taxon>
        <taxon>Mycobacteriales</taxon>
        <taxon>Gordoniaceae</taxon>
        <taxon>Gordonia</taxon>
    </lineage>
</organism>
<dbReference type="OrthoDB" id="4377255at2"/>
<dbReference type="eggNOG" id="ENOG5031VYN">
    <property type="taxonomic scope" value="Bacteria"/>
</dbReference>
<dbReference type="EMBL" id="BANR01000011">
    <property type="protein sequence ID" value="GAC49301.1"/>
    <property type="molecule type" value="Genomic_DNA"/>
</dbReference>
<gene>
    <name evidence="2" type="ORF">GOACH_11_00970</name>
</gene>
<evidence type="ECO:0000256" key="1">
    <source>
        <dbReference type="SAM" id="MobiDB-lite"/>
    </source>
</evidence>
<dbReference type="Proteomes" id="UP000010988">
    <property type="component" value="Unassembled WGS sequence"/>
</dbReference>
<evidence type="ECO:0000313" key="3">
    <source>
        <dbReference type="Proteomes" id="UP000010988"/>
    </source>
</evidence>
<sequence length="136" mass="14713">MTDFFTMPGGTANLPDTSRSAMSYVQPPGTTTSKPDDGAMVRFNTIDWEARAKAAADGAEGLREAMDALREAGAVNYFGNLVEGDEVYARLRRLVNSWRQILQKQAESLLTLETNCRSASAALSNADSDCAEKITT</sequence>
<reference evidence="2 3" key="1">
    <citation type="submission" date="2012-12" db="EMBL/GenBank/DDBJ databases">
        <title>Whole genome shotgun sequence of Gordonia aichiensis NBRC 108223.</title>
        <authorList>
            <person name="Isaki-Nakamura S."/>
            <person name="Hosoyama A."/>
            <person name="Tsuchikane K."/>
            <person name="Ando Y."/>
            <person name="Baba S."/>
            <person name="Ohji S."/>
            <person name="Hamada M."/>
            <person name="Tamura T."/>
            <person name="Yamazoe A."/>
            <person name="Yamazaki S."/>
            <person name="Fujita N."/>
        </authorList>
    </citation>
    <scope>NUCLEOTIDE SEQUENCE [LARGE SCALE GENOMIC DNA]</scope>
    <source>
        <strain evidence="2 3">NBRC 108223</strain>
    </source>
</reference>
<feature type="region of interest" description="Disordered" evidence="1">
    <location>
        <begin position="1"/>
        <end position="38"/>
    </location>
</feature>
<feature type="compositionally biased region" description="Polar residues" evidence="1">
    <location>
        <begin position="14"/>
        <end position="33"/>
    </location>
</feature>
<name>L7KLC3_9ACTN</name>
<keyword evidence="3" id="KW-1185">Reference proteome</keyword>
<proteinExistence type="predicted"/>
<evidence type="ECO:0000313" key="2">
    <source>
        <dbReference type="EMBL" id="GAC49301.1"/>
    </source>
</evidence>